<protein>
    <submittedName>
        <fullName evidence="1">Transposase</fullName>
    </submittedName>
</protein>
<evidence type="ECO:0000313" key="1">
    <source>
        <dbReference type="EMBL" id="RDJ98094.1"/>
    </source>
</evidence>
<comment type="caution">
    <text evidence="1">The sequence shown here is derived from an EMBL/GenBank/DDBJ whole genome shotgun (WGS) entry which is preliminary data.</text>
</comment>
<sequence length="82" mass="9165">MKPESKSCRLYAGCRLDRQQASSNLVPKLLGSSVLTSIITFTTRHQRFTRVRLFDSHLPGFPPDFSNNAHHEGSLPTQLVAV</sequence>
<gene>
    <name evidence="1" type="ORF">DN412_41510</name>
</gene>
<organism evidence="1 2">
    <name type="scientific">Cupriavidus lacunae</name>
    <dbReference type="NCBI Taxonomy" id="2666307"/>
    <lineage>
        <taxon>Bacteria</taxon>
        <taxon>Pseudomonadati</taxon>
        <taxon>Pseudomonadota</taxon>
        <taxon>Betaproteobacteria</taxon>
        <taxon>Burkholderiales</taxon>
        <taxon>Burkholderiaceae</taxon>
        <taxon>Cupriavidus</taxon>
    </lineage>
</organism>
<evidence type="ECO:0000313" key="2">
    <source>
        <dbReference type="Proteomes" id="UP000255165"/>
    </source>
</evidence>
<reference evidence="2" key="1">
    <citation type="submission" date="2018-06" db="EMBL/GenBank/DDBJ databases">
        <authorList>
            <person name="Feng T."/>
            <person name="Jeon C.O."/>
        </authorList>
    </citation>
    <scope>NUCLEOTIDE SEQUENCE [LARGE SCALE GENOMIC DNA]</scope>
    <source>
        <strain evidence="2">S23</strain>
    </source>
</reference>
<dbReference type="AlphaFoldDB" id="A0A370MXM4"/>
<name>A0A370MXM4_9BURK</name>
<dbReference type="EMBL" id="QKWJ01000158">
    <property type="protein sequence ID" value="RDJ98094.1"/>
    <property type="molecule type" value="Genomic_DNA"/>
</dbReference>
<keyword evidence="2" id="KW-1185">Reference proteome</keyword>
<accession>A0A370MXM4</accession>
<dbReference type="Proteomes" id="UP000255165">
    <property type="component" value="Unassembled WGS sequence"/>
</dbReference>
<proteinExistence type="predicted"/>